<dbReference type="Proteomes" id="UP000319148">
    <property type="component" value="Unassembled WGS sequence"/>
</dbReference>
<dbReference type="InterPro" id="IPR009922">
    <property type="entry name" value="DUF1457"/>
</dbReference>
<proteinExistence type="predicted"/>
<name>A0A501PA42_9PROT</name>
<dbReference type="OrthoDB" id="7354362at2"/>
<protein>
    <submittedName>
        <fullName evidence="1">PAS domain-containing protein</fullName>
    </submittedName>
</protein>
<sequence length="170" mass="19830">MNNSKGIFFPMFKAPVQLSDLEYDVHKELFSYWDKIRGSKPMPSRTDFDPIDVPGLLTHISMVDIEPETGRYKYRLVGSETVTGVGEDYTGRYLDELPVMSGVIERYNWMLENKIPYLYRGQFIWSKKDYLDYCALNLPFSDDGVTVNIIMTGVVCFLSNHTERQYPRKR</sequence>
<dbReference type="Pfam" id="PF07310">
    <property type="entry name" value="PAS_5"/>
    <property type="match status" value="1"/>
</dbReference>
<dbReference type="RefSeq" id="WP_139940665.1">
    <property type="nucleotide sequence ID" value="NZ_JBHSYP010000013.1"/>
</dbReference>
<keyword evidence="3" id="KW-1185">Reference proteome</keyword>
<dbReference type="EMBL" id="VFIY01000008">
    <property type="protein sequence ID" value="TPD60255.1"/>
    <property type="molecule type" value="Genomic_DNA"/>
</dbReference>
<evidence type="ECO:0000313" key="1">
    <source>
        <dbReference type="EMBL" id="TPD56866.1"/>
    </source>
</evidence>
<dbReference type="EMBL" id="VFIY01000019">
    <property type="protein sequence ID" value="TPD56866.1"/>
    <property type="molecule type" value="Genomic_DNA"/>
</dbReference>
<dbReference type="AlphaFoldDB" id="A0A501PA42"/>
<comment type="caution">
    <text evidence="1">The sequence shown here is derived from an EMBL/GenBank/DDBJ whole genome shotgun (WGS) entry which is preliminary data.</text>
</comment>
<reference evidence="1" key="2">
    <citation type="submission" date="2019-06" db="EMBL/GenBank/DDBJ databases">
        <authorList>
            <person name="Zhao Z."/>
        </authorList>
    </citation>
    <scope>NUCLEOTIDE SEQUENCE</scope>
    <source>
        <strain evidence="1">MCCC 1A06723</strain>
    </source>
</reference>
<accession>A0A501PA42</accession>
<evidence type="ECO:0000313" key="2">
    <source>
        <dbReference type="EMBL" id="TPD60255.1"/>
    </source>
</evidence>
<reference evidence="3" key="1">
    <citation type="submission" date="2019-06" db="EMBL/GenBank/DDBJ databases">
        <title>The complete genome of Emcibacter congregatus ZYLT.</title>
        <authorList>
            <person name="Zhao Z."/>
        </authorList>
    </citation>
    <scope>NUCLEOTIDE SEQUENCE [LARGE SCALE GENOMIC DNA]</scope>
    <source>
        <strain evidence="3">MCCC 1A06723</strain>
    </source>
</reference>
<organism evidence="1 3">
    <name type="scientific">Emcibacter nanhaiensis</name>
    <dbReference type="NCBI Taxonomy" id="1505037"/>
    <lineage>
        <taxon>Bacteria</taxon>
        <taxon>Pseudomonadati</taxon>
        <taxon>Pseudomonadota</taxon>
        <taxon>Alphaproteobacteria</taxon>
        <taxon>Emcibacterales</taxon>
        <taxon>Emcibacteraceae</taxon>
        <taxon>Emcibacter</taxon>
    </lineage>
</organism>
<evidence type="ECO:0000313" key="3">
    <source>
        <dbReference type="Proteomes" id="UP000319148"/>
    </source>
</evidence>
<gene>
    <name evidence="2" type="ORF">FIV46_09395</name>
    <name evidence="1" type="ORF">FIV46_18015</name>
</gene>